<sequence>MPPPPMAATLTRRMTLDLPSSPIEVLFESDHKLALEGTSPKPCIVPGNALHLIDDDPDAPRSATPTSVIIVGDDSEHGGDVETDMDGDEGEGHRSESQPPPSNPVRPTPRVRFRSRVRITSGVHRHRHSMSATGGSTPGSSTSDSPSSSISAPLRYQADENGAWGPIGRRLSAYASAGGWQRRTHAGQDQGAIVNGAQGAGARGARGHSERTPLLGPPAGRHMYSGSEDDDPGSMGEDERTIRAAALRREEEAVFGRWPWRIFNRHWWWWHVEPVLCCCADDSDYDEY</sequence>
<proteinExistence type="predicted"/>
<reference evidence="2 3" key="1">
    <citation type="journal article" date="2019" name="Nat. Ecol. Evol.">
        <title>Megaphylogeny resolves global patterns of mushroom evolution.</title>
        <authorList>
            <person name="Varga T."/>
            <person name="Krizsan K."/>
            <person name="Foldi C."/>
            <person name="Dima B."/>
            <person name="Sanchez-Garcia M."/>
            <person name="Sanchez-Ramirez S."/>
            <person name="Szollosi G.J."/>
            <person name="Szarkandi J.G."/>
            <person name="Papp V."/>
            <person name="Albert L."/>
            <person name="Andreopoulos W."/>
            <person name="Angelini C."/>
            <person name="Antonin V."/>
            <person name="Barry K.W."/>
            <person name="Bougher N.L."/>
            <person name="Buchanan P."/>
            <person name="Buyck B."/>
            <person name="Bense V."/>
            <person name="Catcheside P."/>
            <person name="Chovatia M."/>
            <person name="Cooper J."/>
            <person name="Damon W."/>
            <person name="Desjardin D."/>
            <person name="Finy P."/>
            <person name="Geml J."/>
            <person name="Haridas S."/>
            <person name="Hughes K."/>
            <person name="Justo A."/>
            <person name="Karasinski D."/>
            <person name="Kautmanova I."/>
            <person name="Kiss B."/>
            <person name="Kocsube S."/>
            <person name="Kotiranta H."/>
            <person name="LaButti K.M."/>
            <person name="Lechner B.E."/>
            <person name="Liimatainen K."/>
            <person name="Lipzen A."/>
            <person name="Lukacs Z."/>
            <person name="Mihaltcheva S."/>
            <person name="Morgado L.N."/>
            <person name="Niskanen T."/>
            <person name="Noordeloos M.E."/>
            <person name="Ohm R.A."/>
            <person name="Ortiz-Santana B."/>
            <person name="Ovrebo C."/>
            <person name="Racz N."/>
            <person name="Riley R."/>
            <person name="Savchenko A."/>
            <person name="Shiryaev A."/>
            <person name="Soop K."/>
            <person name="Spirin V."/>
            <person name="Szebenyi C."/>
            <person name="Tomsovsky M."/>
            <person name="Tulloss R.E."/>
            <person name="Uehling J."/>
            <person name="Grigoriev I.V."/>
            <person name="Vagvolgyi C."/>
            <person name="Papp T."/>
            <person name="Martin F.M."/>
            <person name="Miettinen O."/>
            <person name="Hibbett D.S."/>
            <person name="Nagy L.G."/>
        </authorList>
    </citation>
    <scope>NUCLEOTIDE SEQUENCE [LARGE SCALE GENOMIC DNA]</scope>
    <source>
        <strain evidence="2 3">HHB13444</strain>
    </source>
</reference>
<evidence type="ECO:0000313" key="3">
    <source>
        <dbReference type="Proteomes" id="UP000308197"/>
    </source>
</evidence>
<feature type="compositionally biased region" description="Basic residues" evidence="1">
    <location>
        <begin position="109"/>
        <end position="129"/>
    </location>
</feature>
<feature type="compositionally biased region" description="Low complexity" evidence="1">
    <location>
        <begin position="130"/>
        <end position="152"/>
    </location>
</feature>
<accession>A0A5C3PD75</accession>
<feature type="region of interest" description="Disordered" evidence="1">
    <location>
        <begin position="198"/>
        <end position="237"/>
    </location>
</feature>
<feature type="region of interest" description="Disordered" evidence="1">
    <location>
        <begin position="53"/>
        <end position="152"/>
    </location>
</feature>
<dbReference type="Proteomes" id="UP000308197">
    <property type="component" value="Unassembled WGS sequence"/>
</dbReference>
<feature type="compositionally biased region" description="Pro residues" evidence="1">
    <location>
        <begin position="98"/>
        <end position="107"/>
    </location>
</feature>
<gene>
    <name evidence="2" type="ORF">K466DRAFT_492645</name>
</gene>
<dbReference type="InParanoid" id="A0A5C3PD75"/>
<dbReference type="EMBL" id="ML211195">
    <property type="protein sequence ID" value="TFK86538.1"/>
    <property type="molecule type" value="Genomic_DNA"/>
</dbReference>
<keyword evidence="3" id="KW-1185">Reference proteome</keyword>
<name>A0A5C3PD75_9APHY</name>
<evidence type="ECO:0000256" key="1">
    <source>
        <dbReference type="SAM" id="MobiDB-lite"/>
    </source>
</evidence>
<organism evidence="2 3">
    <name type="scientific">Polyporus arcularius HHB13444</name>
    <dbReference type="NCBI Taxonomy" id="1314778"/>
    <lineage>
        <taxon>Eukaryota</taxon>
        <taxon>Fungi</taxon>
        <taxon>Dikarya</taxon>
        <taxon>Basidiomycota</taxon>
        <taxon>Agaricomycotina</taxon>
        <taxon>Agaricomycetes</taxon>
        <taxon>Polyporales</taxon>
        <taxon>Polyporaceae</taxon>
        <taxon>Polyporus</taxon>
    </lineage>
</organism>
<protein>
    <submittedName>
        <fullName evidence="2">Uncharacterized protein</fullName>
    </submittedName>
</protein>
<evidence type="ECO:0000313" key="2">
    <source>
        <dbReference type="EMBL" id="TFK86538.1"/>
    </source>
</evidence>
<dbReference type="AlphaFoldDB" id="A0A5C3PD75"/>